<keyword evidence="4 8" id="KW-0812">Transmembrane</keyword>
<reference evidence="10 11" key="1">
    <citation type="submission" date="2016-10" db="EMBL/GenBank/DDBJ databases">
        <authorList>
            <person name="de Groot N.N."/>
        </authorList>
    </citation>
    <scope>NUCLEOTIDE SEQUENCE [LARGE SCALE GENOMIC DNA]</scope>
    <source>
        <strain evidence="10 11">NLAE-zl-C500</strain>
    </source>
</reference>
<dbReference type="PROSITE" id="PS52016">
    <property type="entry name" value="TONB_DEPENDENT_REC_3"/>
    <property type="match status" value="1"/>
</dbReference>
<feature type="domain" description="TonB-dependent receptor plug" evidence="9">
    <location>
        <begin position="134"/>
        <end position="244"/>
    </location>
</feature>
<dbReference type="InterPro" id="IPR036942">
    <property type="entry name" value="Beta-barrel_TonB_sf"/>
</dbReference>
<evidence type="ECO:0000256" key="2">
    <source>
        <dbReference type="ARBA" id="ARBA00022448"/>
    </source>
</evidence>
<keyword evidence="3 8" id="KW-1134">Transmembrane beta strand</keyword>
<dbReference type="Gene3D" id="2.170.130.10">
    <property type="entry name" value="TonB-dependent receptor, plug domain"/>
    <property type="match status" value="1"/>
</dbReference>
<keyword evidence="2 8" id="KW-0813">Transport</keyword>
<accession>A0A1G6FZP7</accession>
<organism evidence="10 11">
    <name type="scientific">Bacteroides ovatus</name>
    <dbReference type="NCBI Taxonomy" id="28116"/>
    <lineage>
        <taxon>Bacteria</taxon>
        <taxon>Pseudomonadati</taxon>
        <taxon>Bacteroidota</taxon>
        <taxon>Bacteroidia</taxon>
        <taxon>Bacteroidales</taxon>
        <taxon>Bacteroidaceae</taxon>
        <taxon>Bacteroides</taxon>
    </lineage>
</organism>
<dbReference type="InterPro" id="IPR018247">
    <property type="entry name" value="EF_Hand_1_Ca_BS"/>
</dbReference>
<dbReference type="SUPFAM" id="SSF56935">
    <property type="entry name" value="Porins"/>
    <property type="match status" value="1"/>
</dbReference>
<evidence type="ECO:0000313" key="10">
    <source>
        <dbReference type="EMBL" id="SDB75198.1"/>
    </source>
</evidence>
<name>A0A1G6FZP7_BACOV</name>
<dbReference type="Pfam" id="PF07715">
    <property type="entry name" value="Plug"/>
    <property type="match status" value="1"/>
</dbReference>
<dbReference type="InterPro" id="IPR023996">
    <property type="entry name" value="TonB-dep_OMP_SusC/RagA"/>
</dbReference>
<dbReference type="PROSITE" id="PS00018">
    <property type="entry name" value="EF_HAND_1"/>
    <property type="match status" value="1"/>
</dbReference>
<sequence length="1078" mass="120194">MENDFLRFSPKRVLYSMVMASALCIGSPQLVFSEVRDVQAVLQSGYVKGQVIDEKGEPIIGASISVKGTTNGVITDMDGNFTLNNVSKGVLIISYVGFQTQEVNITGKPLKIVLKEDSEMLDEIVVVGYGVQKKATLSGSVTQVKGDEVLAGKSTQSVASALQGTIPGLTITRTSSRPGNEGTSITLRGGISVNDDANNPMIIIDGVEAYEWELSQINPNDVESISVLKDAAAAIYGTKAAGGVILVTTKRGKEGKIKVTYSGSVHANIVGKRYPVANGQEWAQMHNMAVENDYKYGADHTYGWKLGWSEETWRSLANGEYIEGMVNGAYKILDPYADQFDEVYGTTWGQSHNVMVSGGNDKVKVMTSLGYANDRSLIDVAYDGQKKYNFRTNLDYKVSDMIKTEFNVSYDKRNTSSPQQGVGNGLQDMYLFPIYNEYGQFYDTFGNNNLVAKMVEGGRNNNTEEIMRLGGKLTLDFNKYVKGLSFQTSANFRIRHHKKIERQTHVTLYDWAGETTSIDGYPDYSQGSGSIHSQSSDDDCWVKNTLEDTFYQTYNALLNYNRTFRDHNISLMAGLTGEKTRYEKYYQYRKGMANDELDDINLGDVTTAEATGGRNEVGMISWIGRLNYDYKGIYLLEGLFRRDGSSRFSKDNRWANFYGLSAGIRFSEFDFVKNWNVFDNLKLRASYGETGSQGGIGQYDYYSTISKGSTVFGFDGTKVNTAWISSMTSKDRTWERVATTNFAVDFAVLNNRLSGTFEYYIRKNNDMLISVTYPTTLGATAPKTNAGGYRANGWELQLNWNDRMGQDFTYNVGLSLSDSRTEVTNYEGAAAITYGKNKIVEGKPINSIYVFKTNGYLQTGDEVAAYYETINKAGTLAPTQNSNNQLRPGCVKKVDLDGSGAITTDDLYYYGDSNPHYQFGINLGAKYKGFDFSAFVQGVGKQNLIREGNMRGPFVSWWMNQNKNYLSNTWTEENTGARFPLLSFNGSINDWNYSQYNDINVMNVWYARLKNIVLGYTLPKTWMKRIGVENLRLYLSADNLFELTHVADGFDPEAQAATGQGKVDCYARTVSFGIDLTF</sequence>
<dbReference type="Pfam" id="PF13715">
    <property type="entry name" value="CarbopepD_reg_2"/>
    <property type="match status" value="1"/>
</dbReference>
<keyword evidence="6 8" id="KW-0472">Membrane</keyword>
<dbReference type="PANTHER" id="PTHR30069">
    <property type="entry name" value="TONB-DEPENDENT OUTER MEMBRANE RECEPTOR"/>
    <property type="match status" value="1"/>
</dbReference>
<proteinExistence type="inferred from homology"/>
<evidence type="ECO:0000256" key="4">
    <source>
        <dbReference type="ARBA" id="ARBA00022692"/>
    </source>
</evidence>
<dbReference type="NCBIfam" id="TIGR04056">
    <property type="entry name" value="OMP_RagA_SusC"/>
    <property type="match status" value="1"/>
</dbReference>
<dbReference type="NCBIfam" id="TIGR04057">
    <property type="entry name" value="SusC_RagA_signa"/>
    <property type="match status" value="1"/>
</dbReference>
<keyword evidence="5" id="KW-0732">Signal</keyword>
<dbReference type="PANTHER" id="PTHR30069:SF29">
    <property type="entry name" value="HEMOGLOBIN AND HEMOGLOBIN-HAPTOGLOBIN-BINDING PROTEIN 1-RELATED"/>
    <property type="match status" value="1"/>
</dbReference>
<dbReference type="SUPFAM" id="SSF49464">
    <property type="entry name" value="Carboxypeptidase regulatory domain-like"/>
    <property type="match status" value="1"/>
</dbReference>
<dbReference type="EMBL" id="FMYE01000001">
    <property type="protein sequence ID" value="SDB75198.1"/>
    <property type="molecule type" value="Genomic_DNA"/>
</dbReference>
<comment type="similarity">
    <text evidence="8">Belongs to the TonB-dependent receptor family.</text>
</comment>
<protein>
    <submittedName>
        <fullName evidence="10">TonB-linked outer membrane protein, SusC/RagA family</fullName>
    </submittedName>
</protein>
<evidence type="ECO:0000313" key="11">
    <source>
        <dbReference type="Proteomes" id="UP000183670"/>
    </source>
</evidence>
<evidence type="ECO:0000256" key="1">
    <source>
        <dbReference type="ARBA" id="ARBA00004571"/>
    </source>
</evidence>
<dbReference type="AlphaFoldDB" id="A0A1G6FZP7"/>
<gene>
    <name evidence="10" type="ORF">SAMN05192581_100186</name>
</gene>
<dbReference type="InterPro" id="IPR012910">
    <property type="entry name" value="Plug_dom"/>
</dbReference>
<comment type="subcellular location">
    <subcellularLocation>
        <location evidence="1 8">Cell outer membrane</location>
        <topology evidence="1 8">Multi-pass membrane protein</topology>
    </subcellularLocation>
</comment>
<dbReference type="Gene3D" id="2.60.40.1120">
    <property type="entry name" value="Carboxypeptidase-like, regulatory domain"/>
    <property type="match status" value="1"/>
</dbReference>
<dbReference type="InterPro" id="IPR008969">
    <property type="entry name" value="CarboxyPept-like_regulatory"/>
</dbReference>
<dbReference type="RefSeq" id="WP_074556503.1">
    <property type="nucleotide sequence ID" value="NZ_FMYE01000001.1"/>
</dbReference>
<evidence type="ECO:0000256" key="6">
    <source>
        <dbReference type="ARBA" id="ARBA00023136"/>
    </source>
</evidence>
<dbReference type="GO" id="GO:0015344">
    <property type="term" value="F:siderophore uptake transmembrane transporter activity"/>
    <property type="evidence" value="ECO:0007669"/>
    <property type="project" value="TreeGrafter"/>
</dbReference>
<dbReference type="FunFam" id="2.60.40.1120:FF:000003">
    <property type="entry name" value="Outer membrane protein Omp121"/>
    <property type="match status" value="1"/>
</dbReference>
<dbReference type="InterPro" id="IPR039426">
    <property type="entry name" value="TonB-dep_rcpt-like"/>
</dbReference>
<evidence type="ECO:0000256" key="5">
    <source>
        <dbReference type="ARBA" id="ARBA00022729"/>
    </source>
</evidence>
<keyword evidence="7 8" id="KW-0998">Cell outer membrane</keyword>
<dbReference type="Proteomes" id="UP000183670">
    <property type="component" value="Unassembled WGS sequence"/>
</dbReference>
<dbReference type="GO" id="GO:0009279">
    <property type="term" value="C:cell outer membrane"/>
    <property type="evidence" value="ECO:0007669"/>
    <property type="project" value="UniProtKB-SubCell"/>
</dbReference>
<dbReference type="InterPro" id="IPR023997">
    <property type="entry name" value="TonB-dep_OMP_SusC/RagA_CS"/>
</dbReference>
<evidence type="ECO:0000256" key="7">
    <source>
        <dbReference type="ARBA" id="ARBA00023237"/>
    </source>
</evidence>
<evidence type="ECO:0000256" key="8">
    <source>
        <dbReference type="PROSITE-ProRule" id="PRU01360"/>
    </source>
</evidence>
<dbReference type="Gene3D" id="2.40.170.20">
    <property type="entry name" value="TonB-dependent receptor, beta-barrel domain"/>
    <property type="match status" value="1"/>
</dbReference>
<evidence type="ECO:0000259" key="9">
    <source>
        <dbReference type="Pfam" id="PF07715"/>
    </source>
</evidence>
<dbReference type="GO" id="GO:0044718">
    <property type="term" value="P:siderophore transmembrane transport"/>
    <property type="evidence" value="ECO:0007669"/>
    <property type="project" value="TreeGrafter"/>
</dbReference>
<evidence type="ECO:0000256" key="3">
    <source>
        <dbReference type="ARBA" id="ARBA00022452"/>
    </source>
</evidence>
<dbReference type="InterPro" id="IPR037066">
    <property type="entry name" value="Plug_dom_sf"/>
</dbReference>